<protein>
    <submittedName>
        <fullName evidence="2">Uncharacterized protein</fullName>
    </submittedName>
</protein>
<feature type="compositionally biased region" description="Polar residues" evidence="1">
    <location>
        <begin position="211"/>
        <end position="223"/>
    </location>
</feature>
<reference evidence="2 3" key="1">
    <citation type="journal article" date="2019" name="Sci. Rep.">
        <title>Extended insight into the Mycobacterium chelonae-abscessus complex through whole genome sequencing of Mycobacterium salmoniphilum outbreak and Mycobacterium salmoniphilum-like strains.</title>
        <authorList>
            <person name="Behra P.R.K."/>
            <person name="Das S."/>
            <person name="Pettersson B.M.F."/>
            <person name="Shirreff L."/>
            <person name="DuCote T."/>
            <person name="Jacobsson K.G."/>
            <person name="Ennis D.G."/>
            <person name="Kirsebom L.A."/>
        </authorList>
    </citation>
    <scope>NUCLEOTIDE SEQUENCE [LARGE SCALE GENOMIC DNA]</scope>
    <source>
        <strain evidence="2 3">DE 4585</strain>
    </source>
</reference>
<dbReference type="Proteomes" id="UP000295117">
    <property type="component" value="Unassembled WGS sequence"/>
</dbReference>
<dbReference type="AlphaFoldDB" id="A0A4R8S0Q2"/>
<name>A0A4R8S0Q2_9MYCO</name>
<proteinExistence type="predicted"/>
<gene>
    <name evidence="2" type="ORF">DE4585_02643</name>
</gene>
<feature type="region of interest" description="Disordered" evidence="1">
    <location>
        <begin position="248"/>
        <end position="281"/>
    </location>
</feature>
<evidence type="ECO:0000313" key="3">
    <source>
        <dbReference type="Proteomes" id="UP000295117"/>
    </source>
</evidence>
<evidence type="ECO:0000313" key="2">
    <source>
        <dbReference type="EMBL" id="TDZ82114.1"/>
    </source>
</evidence>
<feature type="region of interest" description="Disordered" evidence="1">
    <location>
        <begin position="177"/>
        <end position="231"/>
    </location>
</feature>
<sequence>MGFLVTMSSENVRSVAGKSRPRGSARTPVGAAPRAARLPSVGAVVAAMLLCANAGCGRTVESGSSTSPAPSVADRLTYRWVPNSAMDLMSPEGTFVRATLESQNFAMWSDKKYLDAYQDGYPGYTHAQRMPTAAIYGGYFPDGRTIAGTTFYEVIGLERTGTGYTARICEYNSRASGQDEAGNYYDPNPDPATPRGQSSTMTFGPDPAVQPAQQHSPPTNQKGPASRPTDDVFGTWIVTDIAASRTPFPECQKLAPGTPPHQALPAPALPPEPGWPDAGSA</sequence>
<comment type="caution">
    <text evidence="2">The sequence shown here is derived from an EMBL/GenBank/DDBJ whole genome shotgun (WGS) entry which is preliminary data.</text>
</comment>
<accession>A0A4R8S0Q2</accession>
<dbReference type="EMBL" id="PECH01000007">
    <property type="protein sequence ID" value="TDZ82114.1"/>
    <property type="molecule type" value="Genomic_DNA"/>
</dbReference>
<evidence type="ECO:0000256" key="1">
    <source>
        <dbReference type="SAM" id="MobiDB-lite"/>
    </source>
</evidence>
<organism evidence="2 3">
    <name type="scientific">Mycobacteroides salmoniphilum</name>
    <dbReference type="NCBI Taxonomy" id="404941"/>
    <lineage>
        <taxon>Bacteria</taxon>
        <taxon>Bacillati</taxon>
        <taxon>Actinomycetota</taxon>
        <taxon>Actinomycetes</taxon>
        <taxon>Mycobacteriales</taxon>
        <taxon>Mycobacteriaceae</taxon>
        <taxon>Mycobacteroides</taxon>
    </lineage>
</organism>